<evidence type="ECO:0000313" key="9">
    <source>
        <dbReference type="EMBL" id="OMO61955.1"/>
    </source>
</evidence>
<evidence type="ECO:0000256" key="3">
    <source>
        <dbReference type="ARBA" id="ARBA00022821"/>
    </source>
</evidence>
<dbReference type="Pfam" id="PF23559">
    <property type="entry name" value="WHD_DRP"/>
    <property type="match status" value="1"/>
</dbReference>
<dbReference type="InterPro" id="IPR032675">
    <property type="entry name" value="LRR_dom_sf"/>
</dbReference>
<evidence type="ECO:0000259" key="8">
    <source>
        <dbReference type="Pfam" id="PF23598"/>
    </source>
</evidence>
<dbReference type="InterPro" id="IPR002182">
    <property type="entry name" value="NB-ARC"/>
</dbReference>
<dbReference type="Pfam" id="PF00931">
    <property type="entry name" value="NB-ARC"/>
    <property type="match status" value="1"/>
</dbReference>
<dbReference type="Pfam" id="PF23598">
    <property type="entry name" value="LRR_14"/>
    <property type="match status" value="1"/>
</dbReference>
<evidence type="ECO:0000256" key="1">
    <source>
        <dbReference type="ARBA" id="ARBA00022737"/>
    </source>
</evidence>
<dbReference type="SUPFAM" id="SSF52058">
    <property type="entry name" value="L domain-like"/>
    <property type="match status" value="1"/>
</dbReference>
<feature type="domain" description="NB-ARC" evidence="5">
    <location>
        <begin position="173"/>
        <end position="348"/>
    </location>
</feature>
<dbReference type="Gene3D" id="3.80.10.10">
    <property type="entry name" value="Ribonuclease Inhibitor"/>
    <property type="match status" value="1"/>
</dbReference>
<evidence type="ECO:0000259" key="5">
    <source>
        <dbReference type="Pfam" id="PF00931"/>
    </source>
</evidence>
<dbReference type="InterPro" id="IPR058922">
    <property type="entry name" value="WHD_DRP"/>
</dbReference>
<dbReference type="InterPro" id="IPR042197">
    <property type="entry name" value="Apaf_helical"/>
</dbReference>
<dbReference type="Gene3D" id="1.20.5.4130">
    <property type="match status" value="1"/>
</dbReference>
<dbReference type="Proteomes" id="UP000187203">
    <property type="component" value="Unassembled WGS sequence"/>
</dbReference>
<dbReference type="EMBL" id="AWUE01021521">
    <property type="protein sequence ID" value="OMO61955.1"/>
    <property type="molecule type" value="Genomic_DNA"/>
</dbReference>
<dbReference type="Gene3D" id="3.40.50.300">
    <property type="entry name" value="P-loop containing nucleotide triphosphate hydrolases"/>
    <property type="match status" value="1"/>
</dbReference>
<dbReference type="STRING" id="93759.A0A1R3GV12"/>
<keyword evidence="3" id="KW-0611">Plant defense</keyword>
<name>A0A1R3GV12_9ROSI</name>
<accession>A0A1R3GV12</accession>
<feature type="domain" description="Disease resistance R13L4/SHOC-2-like LRR" evidence="8">
    <location>
        <begin position="490"/>
        <end position="647"/>
    </location>
</feature>
<dbReference type="GO" id="GO:0051707">
    <property type="term" value="P:response to other organism"/>
    <property type="evidence" value="ECO:0007669"/>
    <property type="project" value="UniProtKB-ARBA"/>
</dbReference>
<dbReference type="InterPro" id="IPR027417">
    <property type="entry name" value="P-loop_NTPase"/>
</dbReference>
<keyword evidence="1" id="KW-0677">Repeat</keyword>
<dbReference type="PANTHER" id="PTHR36766">
    <property type="entry name" value="PLANT BROAD-SPECTRUM MILDEW RESISTANCE PROTEIN RPW8"/>
    <property type="match status" value="1"/>
</dbReference>
<dbReference type="SUPFAM" id="SSF52540">
    <property type="entry name" value="P-loop containing nucleoside triphosphate hydrolases"/>
    <property type="match status" value="1"/>
</dbReference>
<dbReference type="AlphaFoldDB" id="A0A1R3GV12"/>
<dbReference type="GO" id="GO:0006952">
    <property type="term" value="P:defense response"/>
    <property type="evidence" value="ECO:0007669"/>
    <property type="project" value="UniProtKB-KW"/>
</dbReference>
<gene>
    <name evidence="9" type="ORF">COLO4_33290</name>
</gene>
<dbReference type="OrthoDB" id="598235at2759"/>
<dbReference type="PANTHER" id="PTHR36766:SF63">
    <property type="entry name" value="NB-ARC DOMAIN-CONTAINING PROTEIN"/>
    <property type="match status" value="1"/>
</dbReference>
<dbReference type="InterPro" id="IPR055414">
    <property type="entry name" value="LRR_R13L4/SHOC2-like"/>
</dbReference>
<feature type="domain" description="Disease resistance N-terminal" evidence="6">
    <location>
        <begin position="8"/>
        <end position="89"/>
    </location>
</feature>
<dbReference type="InterPro" id="IPR041118">
    <property type="entry name" value="Rx_N"/>
</dbReference>
<sequence>MESSIADLLLGKIVSILENEVALLSGVRDEIKEIKLELTSMRSFLEDADKGVHGKTENVWISSVRDMVYEVEDINDEFTYHVNKQKQLGFFSKAIRYPGTLLLRHKVAVKLQDIIKRIKSIAERNQRYGGANRLGGADRNLGGISSNNDPNWLKNHSEASLFLKDDDLVGIDKAQEKLLGWLLDEEPRRTVVLVVGMGGLGKTTLVANTFKKQIVKQHFDCSAWITVSQQYGTNEILRSMVKEVYKKANEQTPENLSSMSFRDLVESLLKMLENRKYLIVFDDVWDIKFWHDINVALPTNMTRSRIVLTTRREDVASFEFGVVNYVLSLKPLTYEASWNLFCKKAFASMKAQCPQYLDFLARNLVAKCEGLPLAIVALGGLMASKNSIAEWDGICFVEATKDSTPEVVAQRYLMELICRGLLQVVERDEAGRPKVCKMHDILRELALSISKAEKFISEFDGKEVEESGIRRLSIETKEKEIKVCQGIRRLRSLFSFAGDDISQSSFNMLASGFKLLRVLDLEDTPILELPPELVYLFNLRYLNLTRTKVKELPESIWKLFNLQSLIAKETQIKELPQGIVKLKNLRHLIARAKIVSIIEFEIGSGIRVPSNICSLESLQVLSTVEARGNLIKQLSRMTQLTSLSIAKVKEGVMPGLEELYVTSCPEFMTLPHGWESELPDLKELYLRKVSSKIMQQFCAAADVDYESTIQATEASRVEVEESKLEWHYKFWL</sequence>
<comment type="caution">
    <text evidence="9">The sequence shown here is derived from an EMBL/GenBank/DDBJ whole genome shotgun (WGS) entry which is preliminary data.</text>
</comment>
<evidence type="ECO:0000259" key="6">
    <source>
        <dbReference type="Pfam" id="PF18052"/>
    </source>
</evidence>
<dbReference type="GO" id="GO:0043531">
    <property type="term" value="F:ADP binding"/>
    <property type="evidence" value="ECO:0007669"/>
    <property type="project" value="InterPro"/>
</dbReference>
<dbReference type="Gene3D" id="1.10.8.430">
    <property type="entry name" value="Helical domain of apoptotic protease-activating factors"/>
    <property type="match status" value="1"/>
</dbReference>
<proteinExistence type="predicted"/>
<dbReference type="GO" id="GO:0005524">
    <property type="term" value="F:ATP binding"/>
    <property type="evidence" value="ECO:0007669"/>
    <property type="project" value="UniProtKB-KW"/>
</dbReference>
<reference evidence="10" key="1">
    <citation type="submission" date="2013-09" db="EMBL/GenBank/DDBJ databases">
        <title>Corchorus olitorius genome sequencing.</title>
        <authorList>
            <person name="Alam M."/>
            <person name="Haque M.S."/>
            <person name="Islam M.S."/>
            <person name="Emdad E.M."/>
            <person name="Islam M.M."/>
            <person name="Ahmed B."/>
            <person name="Halim A."/>
            <person name="Hossen Q.M.M."/>
            <person name="Hossain M.Z."/>
            <person name="Ahmed R."/>
            <person name="Khan M.M."/>
            <person name="Islam R."/>
            <person name="Rashid M.M."/>
            <person name="Khan S.A."/>
            <person name="Rahman M.S."/>
            <person name="Alam M."/>
            <person name="Yahiya A.S."/>
            <person name="Khan M.S."/>
            <person name="Azam M.S."/>
            <person name="Haque T."/>
            <person name="Lashkar M.Z.H."/>
            <person name="Akhand A.I."/>
            <person name="Morshed G."/>
            <person name="Roy S."/>
            <person name="Uddin K.S."/>
            <person name="Rabeya T."/>
            <person name="Hossain A.S."/>
            <person name="Chowdhury A."/>
            <person name="Snigdha A.R."/>
            <person name="Mortoza M.S."/>
            <person name="Matin S.A."/>
            <person name="Hoque S.M.E."/>
            <person name="Islam M.K."/>
            <person name="Roy D.K."/>
            <person name="Haider R."/>
            <person name="Moosa M.M."/>
            <person name="Elias S.M."/>
            <person name="Hasan A.M."/>
            <person name="Jahan S."/>
            <person name="Shafiuddin M."/>
            <person name="Mahmood N."/>
            <person name="Shommy N.S."/>
        </authorList>
    </citation>
    <scope>NUCLEOTIDE SEQUENCE [LARGE SCALE GENOMIC DNA]</scope>
    <source>
        <strain evidence="10">cv. O-4</strain>
    </source>
</reference>
<feature type="domain" description="Disease resistance protein winged helix" evidence="7">
    <location>
        <begin position="387"/>
        <end position="446"/>
    </location>
</feature>
<evidence type="ECO:0000256" key="4">
    <source>
        <dbReference type="ARBA" id="ARBA00022840"/>
    </source>
</evidence>
<protein>
    <submittedName>
        <fullName evidence="9">Disease resistance protein</fullName>
    </submittedName>
</protein>
<evidence type="ECO:0000259" key="7">
    <source>
        <dbReference type="Pfam" id="PF23559"/>
    </source>
</evidence>
<keyword evidence="4" id="KW-0067">ATP-binding</keyword>
<organism evidence="9 10">
    <name type="scientific">Corchorus olitorius</name>
    <dbReference type="NCBI Taxonomy" id="93759"/>
    <lineage>
        <taxon>Eukaryota</taxon>
        <taxon>Viridiplantae</taxon>
        <taxon>Streptophyta</taxon>
        <taxon>Embryophyta</taxon>
        <taxon>Tracheophyta</taxon>
        <taxon>Spermatophyta</taxon>
        <taxon>Magnoliopsida</taxon>
        <taxon>eudicotyledons</taxon>
        <taxon>Gunneridae</taxon>
        <taxon>Pentapetalae</taxon>
        <taxon>rosids</taxon>
        <taxon>malvids</taxon>
        <taxon>Malvales</taxon>
        <taxon>Malvaceae</taxon>
        <taxon>Grewioideae</taxon>
        <taxon>Apeibeae</taxon>
        <taxon>Corchorus</taxon>
    </lineage>
</organism>
<evidence type="ECO:0000256" key="2">
    <source>
        <dbReference type="ARBA" id="ARBA00022741"/>
    </source>
</evidence>
<dbReference type="PRINTS" id="PR00364">
    <property type="entry name" value="DISEASERSIST"/>
</dbReference>
<evidence type="ECO:0000313" key="10">
    <source>
        <dbReference type="Proteomes" id="UP000187203"/>
    </source>
</evidence>
<keyword evidence="10" id="KW-1185">Reference proteome</keyword>
<dbReference type="Pfam" id="PF18052">
    <property type="entry name" value="Rx_N"/>
    <property type="match status" value="1"/>
</dbReference>
<dbReference type="InterPro" id="IPR038005">
    <property type="entry name" value="RX-like_CC"/>
</dbReference>
<dbReference type="FunFam" id="3.40.50.300:FF:001091">
    <property type="entry name" value="Probable disease resistance protein At1g61300"/>
    <property type="match status" value="1"/>
</dbReference>
<dbReference type="CDD" id="cd14798">
    <property type="entry name" value="RX-CC_like"/>
    <property type="match status" value="1"/>
</dbReference>
<keyword evidence="2" id="KW-0547">Nucleotide-binding</keyword>